<dbReference type="PANTHER" id="PTHR31388">
    <property type="entry name" value="PEROXIDASE 72-RELATED"/>
    <property type="match status" value="1"/>
</dbReference>
<dbReference type="InterPro" id="IPR010255">
    <property type="entry name" value="Haem_peroxidase_sf"/>
</dbReference>
<feature type="binding site" evidence="19">
    <location>
        <position position="247"/>
    </location>
    <ligand>
        <name>Ca(2+)</name>
        <dbReference type="ChEBI" id="CHEBI:29108"/>
        <label>2</label>
    </ligand>
</feature>
<accession>A0A0K9NJI1</accession>
<evidence type="ECO:0000256" key="13">
    <source>
        <dbReference type="ARBA" id="ARBA00023004"/>
    </source>
</evidence>
<evidence type="ECO:0000256" key="16">
    <source>
        <dbReference type="ARBA" id="ARBA00023324"/>
    </source>
</evidence>
<feature type="binding site" evidence="19">
    <location>
        <position position="252"/>
    </location>
    <ligand>
        <name>Ca(2+)</name>
        <dbReference type="ChEBI" id="CHEBI:29108"/>
        <label>2</label>
    </ligand>
</feature>
<dbReference type="PROSITE" id="PS00436">
    <property type="entry name" value="PEROXIDASE_2"/>
    <property type="match status" value="1"/>
</dbReference>
<feature type="binding site" evidence="18">
    <location>
        <position position="166"/>
    </location>
    <ligand>
        <name>substrate</name>
    </ligand>
</feature>
<keyword evidence="6 22" id="KW-0964">Secreted</keyword>
<evidence type="ECO:0000256" key="6">
    <source>
        <dbReference type="ARBA" id="ARBA00022525"/>
    </source>
</evidence>
<sequence length="326" mass="36331">MAMGFFLLTLFLLSFSLFSVSTQGGSSELSPYYYDKSCPKAMKIIAKVVKEAVHKEQRKAGALIRLHFHDCFVMGCDGSILLDTVGDMESEKEAPMNKGSMLGFEIIDQVKSEIEKACPGVFSCADIVAVAARDASVFSDGPGWKVKLGRKDSKISSIERATSDLPRPNSDVDELIARFKSNGLDETDMVALSGAHTIGKARCLTYRNRIYENSSYINPSFQKQRQNDCPVEPGQNDNFVEDLDLVTPKKFDNNYFKLLYHGLGLLTSDQALYLGGEGKTDKIVLNYAKNQRKFFRDFAKAMIKMGDIYDLTGSSGEIRKHCRKKN</sequence>
<feature type="domain" description="Plant heme peroxidase family profile" evidence="23">
    <location>
        <begin position="28"/>
        <end position="326"/>
    </location>
</feature>
<dbReference type="PANTHER" id="PTHR31388:SF115">
    <property type="entry name" value="PEROXIDASE 5"/>
    <property type="match status" value="1"/>
</dbReference>
<feature type="disulfide bond" evidence="21">
    <location>
        <begin position="38"/>
        <end position="118"/>
    </location>
</feature>
<keyword evidence="9 19" id="KW-0479">Metal-binding</keyword>
<dbReference type="EMBL" id="LFYR01002110">
    <property type="protein sequence ID" value="KMZ56929.1"/>
    <property type="molecule type" value="Genomic_DNA"/>
</dbReference>
<evidence type="ECO:0000256" key="14">
    <source>
        <dbReference type="ARBA" id="ARBA00023157"/>
    </source>
</evidence>
<dbReference type="InterPro" id="IPR033905">
    <property type="entry name" value="Secretory_peroxidase"/>
</dbReference>
<dbReference type="AlphaFoldDB" id="A0A0K9NJI1"/>
<evidence type="ECO:0000256" key="1">
    <source>
        <dbReference type="ARBA" id="ARBA00000189"/>
    </source>
</evidence>
<dbReference type="PRINTS" id="PR00461">
    <property type="entry name" value="PLPEROXIDASE"/>
</dbReference>
<keyword evidence="11 19" id="KW-0106">Calcium</keyword>
<evidence type="ECO:0000313" key="24">
    <source>
        <dbReference type="EMBL" id="KMZ56929.1"/>
    </source>
</evidence>
<keyword evidence="25" id="KW-1185">Reference proteome</keyword>
<dbReference type="InterPro" id="IPR002016">
    <property type="entry name" value="Haem_peroxidase"/>
</dbReference>
<evidence type="ECO:0000256" key="12">
    <source>
        <dbReference type="ARBA" id="ARBA00023002"/>
    </source>
</evidence>
<comment type="subcellular location">
    <subcellularLocation>
        <location evidence="3 22">Secreted</location>
    </subcellularLocation>
</comment>
<feature type="disulfide bond" evidence="21">
    <location>
        <begin position="124"/>
        <end position="322"/>
    </location>
</feature>
<evidence type="ECO:0000256" key="17">
    <source>
        <dbReference type="PIRSR" id="PIRSR600823-1"/>
    </source>
</evidence>
<comment type="cofactor">
    <cofactor evidence="19 22">
        <name>Ca(2+)</name>
        <dbReference type="ChEBI" id="CHEBI:29108"/>
    </cofactor>
    <text evidence="19 22">Binds 2 calcium ions per subunit.</text>
</comment>
<feature type="signal peptide" evidence="22">
    <location>
        <begin position="1"/>
        <end position="22"/>
    </location>
</feature>
<evidence type="ECO:0000256" key="5">
    <source>
        <dbReference type="ARBA" id="ARBA00012313"/>
    </source>
</evidence>
<evidence type="ECO:0000256" key="15">
    <source>
        <dbReference type="ARBA" id="ARBA00023180"/>
    </source>
</evidence>
<dbReference type="GO" id="GO:0046872">
    <property type="term" value="F:metal ion binding"/>
    <property type="evidence" value="ECO:0007669"/>
    <property type="project" value="UniProtKB-UniRule"/>
</dbReference>
<feature type="binding site" description="axial binding residue" evidence="19">
    <location>
        <position position="196"/>
    </location>
    <ligand>
        <name>heme b</name>
        <dbReference type="ChEBI" id="CHEBI:60344"/>
    </ligand>
    <ligandPart>
        <name>Fe</name>
        <dbReference type="ChEBI" id="CHEBI:18248"/>
    </ligandPart>
</feature>
<dbReference type="GO" id="GO:0009505">
    <property type="term" value="C:plant-type cell wall"/>
    <property type="evidence" value="ECO:0000318"/>
    <property type="project" value="GO_Central"/>
</dbReference>
<feature type="binding site" evidence="19">
    <location>
        <position position="79"/>
    </location>
    <ligand>
        <name>Ca(2+)</name>
        <dbReference type="ChEBI" id="CHEBI:29108"/>
        <label>1</label>
    </ligand>
</feature>
<keyword evidence="7 22" id="KW-0575">Peroxidase</keyword>
<reference evidence="25" key="1">
    <citation type="journal article" date="2016" name="Nature">
        <title>The genome of the seagrass Zostera marina reveals angiosperm adaptation to the sea.</title>
        <authorList>
            <person name="Olsen J.L."/>
            <person name="Rouze P."/>
            <person name="Verhelst B."/>
            <person name="Lin Y.-C."/>
            <person name="Bayer T."/>
            <person name="Collen J."/>
            <person name="Dattolo E."/>
            <person name="De Paoli E."/>
            <person name="Dittami S."/>
            <person name="Maumus F."/>
            <person name="Michel G."/>
            <person name="Kersting A."/>
            <person name="Lauritano C."/>
            <person name="Lohaus R."/>
            <person name="Toepel M."/>
            <person name="Tonon T."/>
            <person name="Vanneste K."/>
            <person name="Amirebrahimi M."/>
            <person name="Brakel J."/>
            <person name="Bostroem C."/>
            <person name="Chovatia M."/>
            <person name="Grimwood J."/>
            <person name="Jenkins J.W."/>
            <person name="Jueterbock A."/>
            <person name="Mraz A."/>
            <person name="Stam W.T."/>
            <person name="Tice H."/>
            <person name="Bornberg-Bauer E."/>
            <person name="Green P.J."/>
            <person name="Pearson G.A."/>
            <person name="Procaccini G."/>
            <person name="Duarte C.M."/>
            <person name="Schmutz J."/>
            <person name="Reusch T.B.H."/>
            <person name="Van de Peer Y."/>
        </authorList>
    </citation>
    <scope>NUCLEOTIDE SEQUENCE [LARGE SCALE GENOMIC DNA]</scope>
    <source>
        <strain evidence="25">cv. Finnish</strain>
    </source>
</reference>
<proteinExistence type="inferred from homology"/>
<comment type="function">
    <text evidence="2">Removal of H(2)O(2), oxidation of toxic reductants, biosynthesis and degradation of lignin, suberization, auxin catabolism, response to environmental stresses such as wounding, pathogen attack and oxidative stress. These functions might be dependent on each isozyme/isoform in each plant tissue.</text>
</comment>
<feature type="binding site" evidence="19">
    <location>
        <position position="70"/>
    </location>
    <ligand>
        <name>Ca(2+)</name>
        <dbReference type="ChEBI" id="CHEBI:29108"/>
        <label>1</label>
    </ligand>
</feature>
<dbReference type="GO" id="GO:0140825">
    <property type="term" value="F:lactoperoxidase activity"/>
    <property type="evidence" value="ECO:0007669"/>
    <property type="project" value="UniProtKB-EC"/>
</dbReference>
<dbReference type="PROSITE" id="PS50873">
    <property type="entry name" value="PEROXIDASE_4"/>
    <property type="match status" value="1"/>
</dbReference>
<evidence type="ECO:0000256" key="18">
    <source>
        <dbReference type="PIRSR" id="PIRSR600823-2"/>
    </source>
</evidence>
<evidence type="ECO:0000256" key="3">
    <source>
        <dbReference type="ARBA" id="ARBA00004613"/>
    </source>
</evidence>
<comment type="similarity">
    <text evidence="4">Belongs to the peroxidase family. Ascorbate peroxidase subfamily.</text>
</comment>
<keyword evidence="15" id="KW-0325">Glycoprotein</keyword>
<dbReference type="GO" id="GO:0042744">
    <property type="term" value="P:hydrogen peroxide catabolic process"/>
    <property type="evidence" value="ECO:0007669"/>
    <property type="project" value="UniProtKB-KW"/>
</dbReference>
<evidence type="ECO:0000256" key="7">
    <source>
        <dbReference type="ARBA" id="ARBA00022559"/>
    </source>
</evidence>
<evidence type="ECO:0000256" key="19">
    <source>
        <dbReference type="PIRSR" id="PIRSR600823-3"/>
    </source>
</evidence>
<feature type="binding site" evidence="19">
    <location>
        <position position="244"/>
    </location>
    <ligand>
        <name>Ca(2+)</name>
        <dbReference type="ChEBI" id="CHEBI:29108"/>
        <label>2</label>
    </ligand>
</feature>
<dbReference type="Proteomes" id="UP000036987">
    <property type="component" value="Unassembled WGS sequence"/>
</dbReference>
<evidence type="ECO:0000256" key="20">
    <source>
        <dbReference type="PIRSR" id="PIRSR600823-4"/>
    </source>
</evidence>
<feature type="disulfide bond" evidence="21">
    <location>
        <begin position="71"/>
        <end position="76"/>
    </location>
</feature>
<dbReference type="GO" id="GO:0020037">
    <property type="term" value="F:heme binding"/>
    <property type="evidence" value="ECO:0007669"/>
    <property type="project" value="UniProtKB-UniRule"/>
</dbReference>
<comment type="similarity">
    <text evidence="22">Belongs to the peroxidase family. Classical plant (class III) peroxidase subfamily.</text>
</comment>
<keyword evidence="8 22" id="KW-0349">Heme</keyword>
<dbReference type="STRING" id="29655.A0A0K9NJI1"/>
<evidence type="ECO:0000256" key="22">
    <source>
        <dbReference type="RuleBase" id="RU362060"/>
    </source>
</evidence>
<feature type="active site" description="Proton acceptor" evidence="17">
    <location>
        <position position="69"/>
    </location>
</feature>
<dbReference type="FunFam" id="1.10.420.10:FF:000006">
    <property type="entry name" value="Peroxidase"/>
    <property type="match status" value="1"/>
</dbReference>
<dbReference type="PROSITE" id="PS00435">
    <property type="entry name" value="PEROXIDASE_1"/>
    <property type="match status" value="1"/>
</dbReference>
<feature type="binding site" evidence="19">
    <location>
        <position position="77"/>
    </location>
    <ligand>
        <name>Ca(2+)</name>
        <dbReference type="ChEBI" id="CHEBI:29108"/>
        <label>1</label>
    </ligand>
</feature>
<feature type="chain" id="PRO_5005393762" description="Peroxidase" evidence="22">
    <location>
        <begin position="23"/>
        <end position="326"/>
    </location>
</feature>
<dbReference type="SUPFAM" id="SSF48113">
    <property type="entry name" value="Heme-dependent peroxidases"/>
    <property type="match status" value="1"/>
</dbReference>
<evidence type="ECO:0000256" key="2">
    <source>
        <dbReference type="ARBA" id="ARBA00002322"/>
    </source>
</evidence>
<dbReference type="InterPro" id="IPR019793">
    <property type="entry name" value="Peroxidases_heam-ligand_BS"/>
</dbReference>
<protein>
    <recommendedName>
        <fullName evidence="5 22">Peroxidase</fullName>
        <ecNumber evidence="5 22">1.11.1.7</ecNumber>
    </recommendedName>
</protein>
<dbReference type="InterPro" id="IPR000823">
    <property type="entry name" value="Peroxidase_pln"/>
</dbReference>
<feature type="binding site" evidence="19">
    <location>
        <position position="197"/>
    </location>
    <ligand>
        <name>Ca(2+)</name>
        <dbReference type="ChEBI" id="CHEBI:29108"/>
        <label>2</label>
    </ligand>
</feature>
<name>A0A0K9NJI1_ZOSMR</name>
<comment type="cofactor">
    <cofactor evidence="19 22">
        <name>heme b</name>
        <dbReference type="ChEBI" id="CHEBI:60344"/>
    </cofactor>
    <text evidence="19 22">Binds 1 heme b (iron(II)-protoporphyrin IX) group per subunit.</text>
</comment>
<evidence type="ECO:0000259" key="23">
    <source>
        <dbReference type="PROSITE" id="PS50873"/>
    </source>
</evidence>
<feature type="binding site" evidence="19">
    <location>
        <position position="75"/>
    </location>
    <ligand>
        <name>Ca(2+)</name>
        <dbReference type="ChEBI" id="CHEBI:29108"/>
        <label>1</label>
    </ligand>
</feature>
<dbReference type="FunFam" id="1.10.520.10:FF:000006">
    <property type="entry name" value="Peroxidase"/>
    <property type="match status" value="1"/>
</dbReference>
<evidence type="ECO:0000256" key="8">
    <source>
        <dbReference type="ARBA" id="ARBA00022617"/>
    </source>
</evidence>
<dbReference type="InterPro" id="IPR019794">
    <property type="entry name" value="Peroxidases_AS"/>
</dbReference>
<evidence type="ECO:0000256" key="9">
    <source>
        <dbReference type="ARBA" id="ARBA00022723"/>
    </source>
</evidence>
<dbReference type="Gene3D" id="1.10.420.10">
    <property type="entry name" value="Peroxidase, domain 2"/>
    <property type="match status" value="1"/>
</dbReference>
<evidence type="ECO:0000313" key="25">
    <source>
        <dbReference type="Proteomes" id="UP000036987"/>
    </source>
</evidence>
<dbReference type="PRINTS" id="PR00458">
    <property type="entry name" value="PEROXIDASE"/>
</dbReference>
<dbReference type="GO" id="GO:0004601">
    <property type="term" value="F:peroxidase activity"/>
    <property type="evidence" value="ECO:0000318"/>
    <property type="project" value="GO_Central"/>
</dbReference>
<dbReference type="Gene3D" id="1.10.520.10">
    <property type="match status" value="1"/>
</dbReference>
<keyword evidence="10 22" id="KW-0732">Signal</keyword>
<evidence type="ECO:0000256" key="21">
    <source>
        <dbReference type="PIRSR" id="PIRSR600823-5"/>
    </source>
</evidence>
<comment type="caution">
    <text evidence="24">The sequence shown here is derived from an EMBL/GenBank/DDBJ whole genome shotgun (WGS) entry which is preliminary data.</text>
</comment>
<dbReference type="GO" id="GO:0006979">
    <property type="term" value="P:response to oxidative stress"/>
    <property type="evidence" value="ECO:0007669"/>
    <property type="project" value="UniProtKB-UniRule"/>
</dbReference>
<dbReference type="Pfam" id="PF00141">
    <property type="entry name" value="peroxidase"/>
    <property type="match status" value="1"/>
</dbReference>
<dbReference type="OrthoDB" id="2113341at2759"/>
<keyword evidence="12 22" id="KW-0560">Oxidoreductase</keyword>
<organism evidence="24 25">
    <name type="scientific">Zostera marina</name>
    <name type="common">Eelgrass</name>
    <dbReference type="NCBI Taxonomy" id="29655"/>
    <lineage>
        <taxon>Eukaryota</taxon>
        <taxon>Viridiplantae</taxon>
        <taxon>Streptophyta</taxon>
        <taxon>Embryophyta</taxon>
        <taxon>Tracheophyta</taxon>
        <taxon>Spermatophyta</taxon>
        <taxon>Magnoliopsida</taxon>
        <taxon>Liliopsida</taxon>
        <taxon>Zosteraceae</taxon>
        <taxon>Zostera</taxon>
    </lineage>
</organism>
<evidence type="ECO:0000256" key="10">
    <source>
        <dbReference type="ARBA" id="ARBA00022729"/>
    </source>
</evidence>
<evidence type="ECO:0000256" key="11">
    <source>
        <dbReference type="ARBA" id="ARBA00022837"/>
    </source>
</evidence>
<gene>
    <name evidence="24" type="ORF">ZOSMA_8G00740</name>
</gene>
<keyword evidence="16 22" id="KW-0376">Hydrogen peroxide</keyword>
<evidence type="ECO:0000256" key="4">
    <source>
        <dbReference type="ARBA" id="ARBA00006873"/>
    </source>
</evidence>
<dbReference type="CDD" id="cd00693">
    <property type="entry name" value="secretory_peroxidase"/>
    <property type="match status" value="1"/>
</dbReference>
<feature type="binding site" evidence="19">
    <location>
        <position position="73"/>
    </location>
    <ligand>
        <name>Ca(2+)</name>
        <dbReference type="ChEBI" id="CHEBI:29108"/>
        <label>1</label>
    </ligand>
</feature>
<comment type="catalytic activity">
    <reaction evidence="1 22">
        <text>2 a phenolic donor + H2O2 = 2 a phenolic radical donor + 2 H2O</text>
        <dbReference type="Rhea" id="RHEA:56136"/>
        <dbReference type="ChEBI" id="CHEBI:15377"/>
        <dbReference type="ChEBI" id="CHEBI:16240"/>
        <dbReference type="ChEBI" id="CHEBI:139520"/>
        <dbReference type="ChEBI" id="CHEBI:139521"/>
        <dbReference type="EC" id="1.11.1.7"/>
    </reaction>
</comment>
<feature type="binding site" evidence="19">
    <location>
        <position position="91"/>
    </location>
    <ligand>
        <name>Ca(2+)</name>
        <dbReference type="ChEBI" id="CHEBI:29108"/>
        <label>1</label>
    </ligand>
</feature>
<dbReference type="OMA" id="MAFRIMI"/>
<keyword evidence="13 19" id="KW-0408">Iron</keyword>
<feature type="disulfide bond" evidence="21">
    <location>
        <begin position="203"/>
        <end position="229"/>
    </location>
</feature>
<keyword evidence="14 21" id="KW-1015">Disulfide bond</keyword>
<dbReference type="GO" id="GO:0005576">
    <property type="term" value="C:extracellular region"/>
    <property type="evidence" value="ECO:0007669"/>
    <property type="project" value="UniProtKB-SubCell"/>
</dbReference>
<dbReference type="EC" id="1.11.1.7" evidence="5 22"/>
<feature type="site" description="Transition state stabilizer" evidence="20">
    <location>
        <position position="65"/>
    </location>
</feature>